<feature type="signal peptide" evidence="1">
    <location>
        <begin position="1"/>
        <end position="24"/>
    </location>
</feature>
<dbReference type="AlphaFoldDB" id="A0A369KQ09"/>
<reference evidence="2" key="1">
    <citation type="submission" date="2018-04" db="EMBL/GenBank/DDBJ databases">
        <title>Draft genome sequence of the Candidatus Spirobacillus cienkowskii, a pathogen of freshwater Daphnia species, reconstructed from hemolymph metagenomic reads.</title>
        <authorList>
            <person name="Bresciani L."/>
            <person name="Lemos L.N."/>
            <person name="Wale N."/>
            <person name="Lin J.Y."/>
            <person name="Fernandes G.R."/>
            <person name="Duffy M.A."/>
            <person name="Rodrigues J.M."/>
        </authorList>
    </citation>
    <scope>NUCLEOTIDE SEQUENCE [LARGE SCALE GENOMIC DNA]</scope>
    <source>
        <strain evidence="2">Binning01</strain>
    </source>
</reference>
<dbReference type="EMBL" id="QOVW01000085">
    <property type="protein sequence ID" value="RDB35460.1"/>
    <property type="molecule type" value="Genomic_DNA"/>
</dbReference>
<evidence type="ECO:0000256" key="1">
    <source>
        <dbReference type="SAM" id="SignalP"/>
    </source>
</evidence>
<dbReference type="Proteomes" id="UP000253934">
    <property type="component" value="Unassembled WGS sequence"/>
</dbReference>
<evidence type="ECO:0008006" key="4">
    <source>
        <dbReference type="Google" id="ProtNLM"/>
    </source>
</evidence>
<feature type="chain" id="PRO_5016588262" description="DUF1573 domain-containing protein" evidence="1">
    <location>
        <begin position="25"/>
        <end position="123"/>
    </location>
</feature>
<name>A0A369KQ09_9BACT</name>
<gene>
    <name evidence="2" type="ORF">DCC88_10145</name>
</gene>
<sequence length="123" mass="14393">MKKIKKILILMLICFWISSFTIQSKETETVNIRLGKCKFIPIKKVLEIEIENSNILAIQRDNLNNKICLKAKNIGTSKVRMLLYNGVGTVNWKVMVFEKIPSSKQKRPSKLQKQDFYYRKSIL</sequence>
<evidence type="ECO:0000313" key="3">
    <source>
        <dbReference type="Proteomes" id="UP000253934"/>
    </source>
</evidence>
<accession>A0A369KQ09</accession>
<evidence type="ECO:0000313" key="2">
    <source>
        <dbReference type="EMBL" id="RDB35460.1"/>
    </source>
</evidence>
<proteinExistence type="predicted"/>
<keyword evidence="1" id="KW-0732">Signal</keyword>
<protein>
    <recommendedName>
        <fullName evidence="4">DUF1573 domain-containing protein</fullName>
    </recommendedName>
</protein>
<comment type="caution">
    <text evidence="2">The sequence shown here is derived from an EMBL/GenBank/DDBJ whole genome shotgun (WGS) entry which is preliminary data.</text>
</comment>
<keyword evidence="3" id="KW-1185">Reference proteome</keyword>
<organism evidence="2 3">
    <name type="scientific">Spirobacillus cienkowskii</name>
    <dbReference type="NCBI Taxonomy" id="495820"/>
    <lineage>
        <taxon>Bacteria</taxon>
        <taxon>Pseudomonadati</taxon>
        <taxon>Bdellovibrionota</taxon>
        <taxon>Oligoflexia</taxon>
        <taxon>Silvanigrellales</taxon>
        <taxon>Spirobacillus</taxon>
    </lineage>
</organism>
<dbReference type="RefSeq" id="WP_338636354.1">
    <property type="nucleotide sequence ID" value="NZ_CP146516.1"/>
</dbReference>